<accession>A0A9P0CPN6</accession>
<evidence type="ECO:0000256" key="2">
    <source>
        <dbReference type="ARBA" id="ARBA00008834"/>
    </source>
</evidence>
<evidence type="ECO:0000256" key="1">
    <source>
        <dbReference type="ARBA" id="ARBA00004613"/>
    </source>
</evidence>
<keyword evidence="8" id="KW-1015">Disulfide bond</keyword>
<evidence type="ECO:0000256" key="14">
    <source>
        <dbReference type="SAM" id="SignalP"/>
    </source>
</evidence>
<comment type="similarity">
    <text evidence="2 13">Belongs to the glycosyl hydrolase 28 family.</text>
</comment>
<sequence length="369" mass="40207">MNAYNIILFTVLATLGSFSCSQNLDCIVSQFSQLKSVIRSCKYIIVSNLTVPAKTTLELNLLSGTSLVFEGRTTFEYAEWPGPLVKIHGDNVTIKGAPDSVLDGQGALYWDGQGGNGGKRKPKFIRIIATNSNFEKINLINCPVHCVTISHSNNITIRHWNIDVSDGDKNNFTGHNTDGFDVTRVQNAVIDNCTVQNQDDCIAINKGSNIRVSNMYCSGGHGLSLSVGTSNTHFKENVVTNVTFIDSIVHRSANGIHLKTHVDSGLGLISNILYDNIHLTDITNFGINVQQDYSNGSSTGVPKGNIPIVNFTLNNISGNMKSFRESPTLAVKILCGQDGCSDWTWNDVVITDARNASYCNYEPVGFSCK</sequence>
<keyword evidence="4" id="KW-0964">Secreted</keyword>
<evidence type="ECO:0000256" key="6">
    <source>
        <dbReference type="ARBA" id="ARBA00022737"/>
    </source>
</evidence>
<evidence type="ECO:0000256" key="4">
    <source>
        <dbReference type="ARBA" id="ARBA00022525"/>
    </source>
</evidence>
<comment type="catalytic activity">
    <reaction evidence="12">
        <text>(1,4-alpha-D-galacturonosyl)n+m + H2O = (1,4-alpha-D-galacturonosyl)n + (1,4-alpha-D-galacturonosyl)m.</text>
        <dbReference type="EC" id="3.2.1.15"/>
    </reaction>
</comment>
<evidence type="ECO:0000313" key="15">
    <source>
        <dbReference type="EMBL" id="CAH1102452.1"/>
    </source>
</evidence>
<feature type="chain" id="PRO_5040152175" description="endo-polygalacturonase" evidence="14">
    <location>
        <begin position="22"/>
        <end position="369"/>
    </location>
</feature>
<keyword evidence="5 14" id="KW-0732">Signal</keyword>
<keyword evidence="11" id="KW-0961">Cell wall biogenesis/degradation</keyword>
<dbReference type="PANTHER" id="PTHR31884:SF9">
    <property type="entry name" value="ENDOPOLYGALACTURONASE D-RELATED"/>
    <property type="match status" value="1"/>
</dbReference>
<gene>
    <name evidence="15" type="ORF">PSYICH_LOCUS3944</name>
</gene>
<evidence type="ECO:0000256" key="5">
    <source>
        <dbReference type="ARBA" id="ARBA00022729"/>
    </source>
</evidence>
<dbReference type="SMART" id="SM00710">
    <property type="entry name" value="PbH1"/>
    <property type="match status" value="6"/>
</dbReference>
<keyword evidence="10 13" id="KW-0326">Glycosidase</keyword>
<dbReference type="OrthoDB" id="1546079at2759"/>
<dbReference type="EMBL" id="OV651825">
    <property type="protein sequence ID" value="CAH1102452.1"/>
    <property type="molecule type" value="Genomic_DNA"/>
</dbReference>
<keyword evidence="7 13" id="KW-0378">Hydrolase</keyword>
<dbReference type="GO" id="GO:0045490">
    <property type="term" value="P:pectin catabolic process"/>
    <property type="evidence" value="ECO:0007669"/>
    <property type="project" value="TreeGrafter"/>
</dbReference>
<evidence type="ECO:0000256" key="12">
    <source>
        <dbReference type="ARBA" id="ARBA00034074"/>
    </source>
</evidence>
<dbReference type="InterPro" id="IPR012334">
    <property type="entry name" value="Pectin_lyas_fold"/>
</dbReference>
<evidence type="ECO:0000256" key="9">
    <source>
        <dbReference type="ARBA" id="ARBA00023180"/>
    </source>
</evidence>
<dbReference type="EC" id="3.2.1.15" evidence="3"/>
<dbReference type="InterPro" id="IPR011050">
    <property type="entry name" value="Pectin_lyase_fold/virulence"/>
</dbReference>
<evidence type="ECO:0000256" key="10">
    <source>
        <dbReference type="ARBA" id="ARBA00023295"/>
    </source>
</evidence>
<dbReference type="SUPFAM" id="SSF51126">
    <property type="entry name" value="Pectin lyase-like"/>
    <property type="match status" value="1"/>
</dbReference>
<dbReference type="InterPro" id="IPR050434">
    <property type="entry name" value="Glycosyl_hydrlase_28"/>
</dbReference>
<keyword evidence="6" id="KW-0677">Repeat</keyword>
<dbReference type="InterPro" id="IPR000743">
    <property type="entry name" value="Glyco_hydro_28"/>
</dbReference>
<dbReference type="AlphaFoldDB" id="A0A9P0CPN6"/>
<dbReference type="PANTHER" id="PTHR31884">
    <property type="entry name" value="POLYGALACTURONASE"/>
    <property type="match status" value="1"/>
</dbReference>
<evidence type="ECO:0000256" key="11">
    <source>
        <dbReference type="ARBA" id="ARBA00023316"/>
    </source>
</evidence>
<dbReference type="GO" id="GO:0005576">
    <property type="term" value="C:extracellular region"/>
    <property type="evidence" value="ECO:0007669"/>
    <property type="project" value="UniProtKB-SubCell"/>
</dbReference>
<feature type="signal peptide" evidence="14">
    <location>
        <begin position="1"/>
        <end position="21"/>
    </location>
</feature>
<evidence type="ECO:0000313" key="16">
    <source>
        <dbReference type="Proteomes" id="UP001153636"/>
    </source>
</evidence>
<dbReference type="Proteomes" id="UP001153636">
    <property type="component" value="Chromosome 13"/>
</dbReference>
<keyword evidence="16" id="KW-1185">Reference proteome</keyword>
<evidence type="ECO:0000256" key="3">
    <source>
        <dbReference type="ARBA" id="ARBA00012736"/>
    </source>
</evidence>
<reference evidence="15" key="1">
    <citation type="submission" date="2022-01" db="EMBL/GenBank/DDBJ databases">
        <authorList>
            <person name="King R."/>
        </authorList>
    </citation>
    <scope>NUCLEOTIDE SEQUENCE</scope>
</reference>
<comment type="subcellular location">
    <subcellularLocation>
        <location evidence="1">Secreted</location>
    </subcellularLocation>
</comment>
<dbReference type="GO" id="GO:0071555">
    <property type="term" value="P:cell wall organization"/>
    <property type="evidence" value="ECO:0007669"/>
    <property type="project" value="UniProtKB-KW"/>
</dbReference>
<evidence type="ECO:0000256" key="7">
    <source>
        <dbReference type="ARBA" id="ARBA00022801"/>
    </source>
</evidence>
<evidence type="ECO:0000256" key="13">
    <source>
        <dbReference type="RuleBase" id="RU361169"/>
    </source>
</evidence>
<protein>
    <recommendedName>
        <fullName evidence="3">endo-polygalacturonase</fullName>
        <ecNumber evidence="3">3.2.1.15</ecNumber>
    </recommendedName>
</protein>
<name>A0A9P0CPN6_9CUCU</name>
<proteinExistence type="inferred from homology"/>
<evidence type="ECO:0000256" key="8">
    <source>
        <dbReference type="ARBA" id="ARBA00023157"/>
    </source>
</evidence>
<dbReference type="Pfam" id="PF00295">
    <property type="entry name" value="Glyco_hydro_28"/>
    <property type="match status" value="1"/>
</dbReference>
<dbReference type="GO" id="GO:0004650">
    <property type="term" value="F:polygalacturonase activity"/>
    <property type="evidence" value="ECO:0007669"/>
    <property type="project" value="UniProtKB-EC"/>
</dbReference>
<organism evidence="15 16">
    <name type="scientific">Psylliodes chrysocephalus</name>
    <dbReference type="NCBI Taxonomy" id="3402493"/>
    <lineage>
        <taxon>Eukaryota</taxon>
        <taxon>Metazoa</taxon>
        <taxon>Ecdysozoa</taxon>
        <taxon>Arthropoda</taxon>
        <taxon>Hexapoda</taxon>
        <taxon>Insecta</taxon>
        <taxon>Pterygota</taxon>
        <taxon>Neoptera</taxon>
        <taxon>Endopterygota</taxon>
        <taxon>Coleoptera</taxon>
        <taxon>Polyphaga</taxon>
        <taxon>Cucujiformia</taxon>
        <taxon>Chrysomeloidea</taxon>
        <taxon>Chrysomelidae</taxon>
        <taxon>Galerucinae</taxon>
        <taxon>Alticini</taxon>
        <taxon>Psylliodes</taxon>
    </lineage>
</organism>
<dbReference type="InterPro" id="IPR006626">
    <property type="entry name" value="PbH1"/>
</dbReference>
<keyword evidence="9" id="KW-0325">Glycoprotein</keyword>
<dbReference type="Gene3D" id="2.160.20.10">
    <property type="entry name" value="Single-stranded right-handed beta-helix, Pectin lyase-like"/>
    <property type="match status" value="1"/>
</dbReference>